<dbReference type="RefSeq" id="WP_137341775.1">
    <property type="nucleotide sequence ID" value="NZ_BSQH01000002.1"/>
</dbReference>
<keyword evidence="1 4" id="KW-0489">Methyltransferase</keyword>
<dbReference type="PANTHER" id="PTHR43861">
    <property type="entry name" value="TRANS-ACONITATE 2-METHYLTRANSFERASE-RELATED"/>
    <property type="match status" value="1"/>
</dbReference>
<gene>
    <name evidence="4" type="ORF">FDK13_19995</name>
</gene>
<comment type="caution">
    <text evidence="4">The sequence shown here is derived from an EMBL/GenBank/DDBJ whole genome shotgun (WGS) entry which is preliminary data.</text>
</comment>
<organism evidence="4 5">
    <name type="scientific">Dyadobacter frigoris</name>
    <dbReference type="NCBI Taxonomy" id="2576211"/>
    <lineage>
        <taxon>Bacteria</taxon>
        <taxon>Pseudomonadati</taxon>
        <taxon>Bacteroidota</taxon>
        <taxon>Cytophagia</taxon>
        <taxon>Cytophagales</taxon>
        <taxon>Spirosomataceae</taxon>
        <taxon>Dyadobacter</taxon>
    </lineage>
</organism>
<protein>
    <submittedName>
        <fullName evidence="4">Class I SAM-dependent methyltransferase</fullName>
    </submittedName>
</protein>
<evidence type="ECO:0000259" key="3">
    <source>
        <dbReference type="Pfam" id="PF13649"/>
    </source>
</evidence>
<dbReference type="Pfam" id="PF13649">
    <property type="entry name" value="Methyltransf_25"/>
    <property type="match status" value="1"/>
</dbReference>
<name>A0A4U6D349_9BACT</name>
<dbReference type="EMBL" id="SZVO01000009">
    <property type="protein sequence ID" value="TKT90607.1"/>
    <property type="molecule type" value="Genomic_DNA"/>
</dbReference>
<dbReference type="GO" id="GO:0032259">
    <property type="term" value="P:methylation"/>
    <property type="evidence" value="ECO:0007669"/>
    <property type="project" value="UniProtKB-KW"/>
</dbReference>
<evidence type="ECO:0000256" key="1">
    <source>
        <dbReference type="ARBA" id="ARBA00022603"/>
    </source>
</evidence>
<sequence length="274" mass="31247">MMKTTGPASNEQFAQAAFSSQSVIFDAIYSEDTIICYKRKRVREHVLQYVKPGSSILELNSGTGEDALFFADKGFTVHATDISTGMQHALQKKVVKYGFQTQISQEICSYTQLDSLQNKGPYDLIFSNFAGLNCTGELDKVLDSFADLLSPGGLVTLVILPKFCLWETLLLFKGKFKTAFRRFFSNNGRKAHLEGIYFKCWYYNPSFIEKHLSPGFTLLKTEGLCAIVPPSYMEGFAEKHPVLFRSLVGYEDRLKNRWPWKYIGDYYIISFQKK</sequence>
<dbReference type="PANTHER" id="PTHR43861:SF1">
    <property type="entry name" value="TRANS-ACONITATE 2-METHYLTRANSFERASE"/>
    <property type="match status" value="1"/>
</dbReference>
<keyword evidence="5" id="KW-1185">Reference proteome</keyword>
<dbReference type="Proteomes" id="UP000304900">
    <property type="component" value="Unassembled WGS sequence"/>
</dbReference>
<reference evidence="4 5" key="1">
    <citation type="submission" date="2019-05" db="EMBL/GenBank/DDBJ databases">
        <title>Dyadobacter AR-3-8 sp. nov., isolated from arctic soil.</title>
        <authorList>
            <person name="Chaudhary D.K."/>
        </authorList>
    </citation>
    <scope>NUCLEOTIDE SEQUENCE [LARGE SCALE GENOMIC DNA]</scope>
    <source>
        <strain evidence="4 5">AR-3-8</strain>
    </source>
</reference>
<dbReference type="GO" id="GO:0008168">
    <property type="term" value="F:methyltransferase activity"/>
    <property type="evidence" value="ECO:0007669"/>
    <property type="project" value="UniProtKB-KW"/>
</dbReference>
<keyword evidence="2 4" id="KW-0808">Transferase</keyword>
<evidence type="ECO:0000313" key="4">
    <source>
        <dbReference type="EMBL" id="TKT90607.1"/>
    </source>
</evidence>
<feature type="domain" description="Methyltransferase" evidence="3">
    <location>
        <begin position="56"/>
        <end position="153"/>
    </location>
</feature>
<accession>A0A4U6D349</accession>
<proteinExistence type="predicted"/>
<dbReference type="OrthoDB" id="529208at2"/>
<dbReference type="AlphaFoldDB" id="A0A4U6D349"/>
<dbReference type="CDD" id="cd02440">
    <property type="entry name" value="AdoMet_MTases"/>
    <property type="match status" value="1"/>
</dbReference>
<evidence type="ECO:0000313" key="5">
    <source>
        <dbReference type="Proteomes" id="UP000304900"/>
    </source>
</evidence>
<dbReference type="InterPro" id="IPR041698">
    <property type="entry name" value="Methyltransf_25"/>
</dbReference>
<dbReference type="SUPFAM" id="SSF53335">
    <property type="entry name" value="S-adenosyl-L-methionine-dependent methyltransferases"/>
    <property type="match status" value="1"/>
</dbReference>
<dbReference type="InterPro" id="IPR029063">
    <property type="entry name" value="SAM-dependent_MTases_sf"/>
</dbReference>
<evidence type="ECO:0000256" key="2">
    <source>
        <dbReference type="ARBA" id="ARBA00022679"/>
    </source>
</evidence>
<dbReference type="Gene3D" id="3.40.50.150">
    <property type="entry name" value="Vaccinia Virus protein VP39"/>
    <property type="match status" value="1"/>
</dbReference>